<feature type="transmembrane region" description="Helical" evidence="10">
    <location>
        <begin position="302"/>
        <end position="321"/>
    </location>
</feature>
<feature type="transmembrane region" description="Helical" evidence="10">
    <location>
        <begin position="227"/>
        <end position="246"/>
    </location>
</feature>
<proteinExistence type="inferred from homology"/>
<comment type="caution">
    <text evidence="11">The sequence shown here is derived from an EMBL/GenBank/DDBJ whole genome shotgun (WGS) entry which is preliminary data.</text>
</comment>
<keyword evidence="3" id="KW-1003">Cell membrane</keyword>
<evidence type="ECO:0000256" key="6">
    <source>
        <dbReference type="ARBA" id="ARBA00022970"/>
    </source>
</evidence>
<evidence type="ECO:0000256" key="7">
    <source>
        <dbReference type="ARBA" id="ARBA00022989"/>
    </source>
</evidence>
<evidence type="ECO:0000256" key="8">
    <source>
        <dbReference type="ARBA" id="ARBA00023136"/>
    </source>
</evidence>
<feature type="transmembrane region" description="Helical" evidence="10">
    <location>
        <begin position="46"/>
        <end position="63"/>
    </location>
</feature>
<keyword evidence="12" id="KW-1185">Reference proteome</keyword>
<dbReference type="EMBL" id="JBHMDM010000003">
    <property type="protein sequence ID" value="MFB9376349.1"/>
    <property type="molecule type" value="Genomic_DNA"/>
</dbReference>
<feature type="transmembrane region" description="Helical" evidence="10">
    <location>
        <begin position="168"/>
        <end position="191"/>
    </location>
</feature>
<dbReference type="Proteomes" id="UP001589748">
    <property type="component" value="Unassembled WGS sequence"/>
</dbReference>
<evidence type="ECO:0000313" key="11">
    <source>
        <dbReference type="EMBL" id="MFB9376349.1"/>
    </source>
</evidence>
<evidence type="ECO:0000256" key="3">
    <source>
        <dbReference type="ARBA" id="ARBA00022475"/>
    </source>
</evidence>
<feature type="transmembrane region" description="Helical" evidence="10">
    <location>
        <begin position="12"/>
        <end position="34"/>
    </location>
</feature>
<evidence type="ECO:0000256" key="10">
    <source>
        <dbReference type="SAM" id="Phobius"/>
    </source>
</evidence>
<keyword evidence="6" id="KW-0029">Amino-acid transport</keyword>
<dbReference type="RefSeq" id="WP_380138484.1">
    <property type="nucleotide sequence ID" value="NZ_JBHLUI010000009.1"/>
</dbReference>
<keyword evidence="2" id="KW-0813">Transport</keyword>
<dbReference type="InterPro" id="IPR052157">
    <property type="entry name" value="BCAA_transport_permease"/>
</dbReference>
<reference evidence="11 12" key="1">
    <citation type="submission" date="2024-09" db="EMBL/GenBank/DDBJ databases">
        <authorList>
            <person name="Sun Q."/>
            <person name="Mori K."/>
        </authorList>
    </citation>
    <scope>NUCLEOTIDE SEQUENCE [LARGE SCALE GENOMIC DNA]</scope>
    <source>
        <strain evidence="11 12">TISTR 1856</strain>
    </source>
</reference>
<evidence type="ECO:0000256" key="4">
    <source>
        <dbReference type="ARBA" id="ARBA00022519"/>
    </source>
</evidence>
<comment type="subcellular location">
    <subcellularLocation>
        <location evidence="1">Cell membrane</location>
        <topology evidence="1">Multi-pass membrane protein</topology>
    </subcellularLocation>
</comment>
<dbReference type="PANTHER" id="PTHR11795:SF371">
    <property type="entry name" value="HIGH-AFFINITY BRANCHED-CHAIN AMINO ACID TRANSPORT SYSTEM PERMEASE PROTEIN LIVH"/>
    <property type="match status" value="1"/>
</dbReference>
<feature type="transmembrane region" description="Helical" evidence="10">
    <location>
        <begin position="69"/>
        <end position="94"/>
    </location>
</feature>
<keyword evidence="4" id="KW-0997">Cell inner membrane</keyword>
<organism evidence="11 12">
    <name type="scientific">Kineococcus gynurae</name>
    <dbReference type="NCBI Taxonomy" id="452979"/>
    <lineage>
        <taxon>Bacteria</taxon>
        <taxon>Bacillati</taxon>
        <taxon>Actinomycetota</taxon>
        <taxon>Actinomycetes</taxon>
        <taxon>Kineosporiales</taxon>
        <taxon>Kineosporiaceae</taxon>
        <taxon>Kineococcus</taxon>
    </lineage>
</organism>
<protein>
    <submittedName>
        <fullName evidence="11">Branched-chain amino acid ABC transporter permease</fullName>
    </submittedName>
</protein>
<evidence type="ECO:0000256" key="5">
    <source>
        <dbReference type="ARBA" id="ARBA00022692"/>
    </source>
</evidence>
<dbReference type="InterPro" id="IPR001851">
    <property type="entry name" value="ABC_transp_permease"/>
</dbReference>
<evidence type="ECO:0000256" key="9">
    <source>
        <dbReference type="ARBA" id="ARBA00037998"/>
    </source>
</evidence>
<evidence type="ECO:0000256" key="1">
    <source>
        <dbReference type="ARBA" id="ARBA00004651"/>
    </source>
</evidence>
<feature type="transmembrane region" description="Helical" evidence="10">
    <location>
        <begin position="106"/>
        <end position="129"/>
    </location>
</feature>
<evidence type="ECO:0000256" key="2">
    <source>
        <dbReference type="ARBA" id="ARBA00022448"/>
    </source>
</evidence>
<dbReference type="CDD" id="cd06582">
    <property type="entry name" value="TM_PBP1_LivH_like"/>
    <property type="match status" value="1"/>
</dbReference>
<dbReference type="Pfam" id="PF02653">
    <property type="entry name" value="BPD_transp_2"/>
    <property type="match status" value="1"/>
</dbReference>
<dbReference type="PANTHER" id="PTHR11795">
    <property type="entry name" value="BRANCHED-CHAIN AMINO ACID TRANSPORT SYSTEM PERMEASE PROTEIN LIVH"/>
    <property type="match status" value="1"/>
</dbReference>
<keyword evidence="8 10" id="KW-0472">Membrane</keyword>
<name>A0ABV5LQK9_9ACTN</name>
<evidence type="ECO:0000313" key="12">
    <source>
        <dbReference type="Proteomes" id="UP001589748"/>
    </source>
</evidence>
<keyword evidence="7 10" id="KW-1133">Transmembrane helix</keyword>
<keyword evidence="5 10" id="KW-0812">Transmembrane</keyword>
<comment type="similarity">
    <text evidence="9">Belongs to the binding-protein-dependent transport system permease family. LivHM subfamily.</text>
</comment>
<accession>A0ABV5LQK9</accession>
<sequence>MNVSLETAIDLTFSGLVVGAIYGLFALGYTLVYGVLRLINFAHSEVFMWGSFAAVWVMLAFHVTGPTGVLAAIGLLLVALVVAMLTSGGIALLLERVAYRRLREKNAPPLVALISAIGASFVLAEVIGLRDKIAGWVGLDGVLAPYVVQARENTPFYNPLPSGVLFEIAGFGIRSTQLIILVAALLMMVGLDQFVRRSRLGRGVRAVSMDPEAAALMGVNKDRVIQLTFLLGGLMAGAASVLYLMHIPVTKYSVGFLLGLKAFTAAVLGGIGNIRGALLGGLILGVAENWATPFFGTQWKDVVSFVLLIVILLFRPTGLLGESLGKARA</sequence>
<gene>
    <name evidence="11" type="ORF">ACFFVI_05165</name>
</gene>